<dbReference type="EMBL" id="BGZK01000067">
    <property type="protein sequence ID" value="GBP14880.1"/>
    <property type="molecule type" value="Genomic_DNA"/>
</dbReference>
<comment type="caution">
    <text evidence="2">The sequence shown here is derived from an EMBL/GenBank/DDBJ whole genome shotgun (WGS) entry which is preliminary data.</text>
</comment>
<dbReference type="AlphaFoldDB" id="A0A4C1TMK9"/>
<evidence type="ECO:0000256" key="1">
    <source>
        <dbReference type="SAM" id="MobiDB-lite"/>
    </source>
</evidence>
<name>A0A4C1TMK9_EUMVA</name>
<dbReference type="Proteomes" id="UP000299102">
    <property type="component" value="Unassembled WGS sequence"/>
</dbReference>
<keyword evidence="3" id="KW-1185">Reference proteome</keyword>
<reference evidence="2 3" key="1">
    <citation type="journal article" date="2019" name="Commun. Biol.">
        <title>The bagworm genome reveals a unique fibroin gene that provides high tensile strength.</title>
        <authorList>
            <person name="Kono N."/>
            <person name="Nakamura H."/>
            <person name="Ohtoshi R."/>
            <person name="Tomita M."/>
            <person name="Numata K."/>
            <person name="Arakawa K."/>
        </authorList>
    </citation>
    <scope>NUCLEOTIDE SEQUENCE [LARGE SCALE GENOMIC DNA]</scope>
</reference>
<feature type="compositionally biased region" description="Basic and acidic residues" evidence="1">
    <location>
        <begin position="143"/>
        <end position="154"/>
    </location>
</feature>
<proteinExistence type="predicted"/>
<gene>
    <name evidence="2" type="ORF">EVAR_75461_1</name>
</gene>
<protein>
    <submittedName>
        <fullName evidence="2">Uncharacterized protein</fullName>
    </submittedName>
</protein>
<evidence type="ECO:0000313" key="3">
    <source>
        <dbReference type="Proteomes" id="UP000299102"/>
    </source>
</evidence>
<organism evidence="2 3">
    <name type="scientific">Eumeta variegata</name>
    <name type="common">Bagworm moth</name>
    <name type="synonym">Eumeta japonica</name>
    <dbReference type="NCBI Taxonomy" id="151549"/>
    <lineage>
        <taxon>Eukaryota</taxon>
        <taxon>Metazoa</taxon>
        <taxon>Ecdysozoa</taxon>
        <taxon>Arthropoda</taxon>
        <taxon>Hexapoda</taxon>
        <taxon>Insecta</taxon>
        <taxon>Pterygota</taxon>
        <taxon>Neoptera</taxon>
        <taxon>Endopterygota</taxon>
        <taxon>Lepidoptera</taxon>
        <taxon>Glossata</taxon>
        <taxon>Ditrysia</taxon>
        <taxon>Tineoidea</taxon>
        <taxon>Psychidae</taxon>
        <taxon>Oiketicinae</taxon>
        <taxon>Eumeta</taxon>
    </lineage>
</organism>
<sequence>MCALSAVRLSGRDKNTPCPKTTQSEGDRPELCRTTVEPASGAPSRPFVTLLSSHYLPNANRDSCIFPNNIRAGGGLDSAHENAIIWPRTNQNEINIGYFCRSRPYQTGAAGQRGNNGKSCFPRSDVYADKMITRIRYADRRPQIRTIPGEDKSVPDYVSSPNHMRR</sequence>
<accession>A0A4C1TMK9</accession>
<evidence type="ECO:0000313" key="2">
    <source>
        <dbReference type="EMBL" id="GBP14880.1"/>
    </source>
</evidence>
<feature type="region of interest" description="Disordered" evidence="1">
    <location>
        <begin position="143"/>
        <end position="166"/>
    </location>
</feature>